<reference evidence="3" key="1">
    <citation type="journal article" date="2017" name="Nat. Ecol. Evol.">
        <title>Genome expansion and lineage-specific genetic innovations in the forest pathogenic fungi Armillaria.</title>
        <authorList>
            <person name="Sipos G."/>
            <person name="Prasanna A.N."/>
            <person name="Walter M.C."/>
            <person name="O'Connor E."/>
            <person name="Balint B."/>
            <person name="Krizsan K."/>
            <person name="Kiss B."/>
            <person name="Hess J."/>
            <person name="Varga T."/>
            <person name="Slot J."/>
            <person name="Riley R."/>
            <person name="Boka B."/>
            <person name="Rigling D."/>
            <person name="Barry K."/>
            <person name="Lee J."/>
            <person name="Mihaltcheva S."/>
            <person name="LaButti K."/>
            <person name="Lipzen A."/>
            <person name="Waldron R."/>
            <person name="Moloney N.M."/>
            <person name="Sperisen C."/>
            <person name="Kredics L."/>
            <person name="Vagvoelgyi C."/>
            <person name="Patrignani A."/>
            <person name="Fitzpatrick D."/>
            <person name="Nagy I."/>
            <person name="Doyle S."/>
            <person name="Anderson J.B."/>
            <person name="Grigoriev I.V."/>
            <person name="Gueldener U."/>
            <person name="Muensterkoetter M."/>
            <person name="Nagy L.G."/>
        </authorList>
    </citation>
    <scope>NUCLEOTIDE SEQUENCE [LARGE SCALE GENOMIC DNA]</scope>
    <source>
        <strain evidence="3">Ar21-2</strain>
    </source>
</reference>
<name>A0A2H3C9P5_ARMGA</name>
<evidence type="ECO:0000256" key="1">
    <source>
        <dbReference type="SAM" id="MobiDB-lite"/>
    </source>
</evidence>
<gene>
    <name evidence="2" type="ORF">ARMGADRAFT_1040523</name>
</gene>
<feature type="compositionally biased region" description="Basic and acidic residues" evidence="1">
    <location>
        <begin position="1"/>
        <end position="17"/>
    </location>
</feature>
<evidence type="ECO:0000313" key="2">
    <source>
        <dbReference type="EMBL" id="PBK79801.1"/>
    </source>
</evidence>
<proteinExistence type="predicted"/>
<dbReference type="Proteomes" id="UP000217790">
    <property type="component" value="Unassembled WGS sequence"/>
</dbReference>
<organism evidence="2 3">
    <name type="scientific">Armillaria gallica</name>
    <name type="common">Bulbous honey fungus</name>
    <name type="synonym">Armillaria bulbosa</name>
    <dbReference type="NCBI Taxonomy" id="47427"/>
    <lineage>
        <taxon>Eukaryota</taxon>
        <taxon>Fungi</taxon>
        <taxon>Dikarya</taxon>
        <taxon>Basidiomycota</taxon>
        <taxon>Agaricomycotina</taxon>
        <taxon>Agaricomycetes</taxon>
        <taxon>Agaricomycetidae</taxon>
        <taxon>Agaricales</taxon>
        <taxon>Marasmiineae</taxon>
        <taxon>Physalacriaceae</taxon>
        <taxon>Armillaria</taxon>
    </lineage>
</organism>
<feature type="region of interest" description="Disordered" evidence="1">
    <location>
        <begin position="1"/>
        <end position="39"/>
    </location>
</feature>
<evidence type="ECO:0000313" key="3">
    <source>
        <dbReference type="Proteomes" id="UP000217790"/>
    </source>
</evidence>
<sequence>MKDHENTKLKKNEEYKKPPHIKSQQHRPQKQDSEHTVPLSSKGFQAIPLKVAIHLCSDYLDAKEENIATIEEALSNIVKIYDNANWDLQRIYTEFGASPIFHKGEELVNKLADMKQQMEDVVMNALAGHTKLKLIYWNVTMDRKSTSKNICANFKNHARTTRCRFPKKKKKAAALQETERPVLTPQQLQQMEEAQLTMTQGDSTITTDSPDYSDTDVANMKMMNDVLARWAQLDISHGRGEYVEVMGQLCSVMKEKWHILLLAAVETPLTCFDPQMPALADMYMEWDWNHSQEIQSNIYDKMVDSSICVKVVDLYHKFIAAALIHQRFLLHVFKALGYDISNCALRSKRVKLLIMMEALYLVNPLRD</sequence>
<accession>A0A2H3C9P5</accession>
<feature type="compositionally biased region" description="Basic residues" evidence="1">
    <location>
        <begin position="18"/>
        <end position="28"/>
    </location>
</feature>
<dbReference type="EMBL" id="KZ293759">
    <property type="protein sequence ID" value="PBK79801.1"/>
    <property type="molecule type" value="Genomic_DNA"/>
</dbReference>
<dbReference type="AlphaFoldDB" id="A0A2H3C9P5"/>
<keyword evidence="3" id="KW-1185">Reference proteome</keyword>
<dbReference type="InParanoid" id="A0A2H3C9P5"/>
<protein>
    <submittedName>
        <fullName evidence="2">Uncharacterized protein</fullName>
    </submittedName>
</protein>